<evidence type="ECO:0000256" key="2">
    <source>
        <dbReference type="ARBA" id="ARBA00010992"/>
    </source>
</evidence>
<comment type="similarity">
    <text evidence="2 7">Belongs to the major facilitator superfamily. Sugar transporter (TC 2.A.1.1) family.</text>
</comment>
<gene>
    <name evidence="11" type="ORF">VC83_01371</name>
</gene>
<dbReference type="InterPro" id="IPR050360">
    <property type="entry name" value="MFS_Sugar_Transporters"/>
</dbReference>
<feature type="transmembrane region" description="Helical" evidence="9">
    <location>
        <begin position="457"/>
        <end position="480"/>
    </location>
</feature>
<feature type="transmembrane region" description="Helical" evidence="9">
    <location>
        <begin position="144"/>
        <end position="162"/>
    </location>
</feature>
<evidence type="ECO:0000256" key="9">
    <source>
        <dbReference type="SAM" id="Phobius"/>
    </source>
</evidence>
<feature type="transmembrane region" description="Helical" evidence="9">
    <location>
        <begin position="365"/>
        <end position="385"/>
    </location>
</feature>
<feature type="transmembrane region" description="Helical" evidence="9">
    <location>
        <begin position="425"/>
        <end position="445"/>
    </location>
</feature>
<evidence type="ECO:0000256" key="6">
    <source>
        <dbReference type="ARBA" id="ARBA00023136"/>
    </source>
</evidence>
<dbReference type="InterPro" id="IPR036259">
    <property type="entry name" value="MFS_trans_sf"/>
</dbReference>
<dbReference type="GO" id="GO:0005351">
    <property type="term" value="F:carbohydrate:proton symporter activity"/>
    <property type="evidence" value="ECO:0007669"/>
    <property type="project" value="TreeGrafter"/>
</dbReference>
<evidence type="ECO:0000256" key="1">
    <source>
        <dbReference type="ARBA" id="ARBA00004141"/>
    </source>
</evidence>
<evidence type="ECO:0000256" key="5">
    <source>
        <dbReference type="ARBA" id="ARBA00022989"/>
    </source>
</evidence>
<sequence length="578" mass="63392">MPTADSKASSDTVSMFKRNKASSESNNEKHTTILNRQNGAKRAATVEKSMTLRECILGFRKAVAMSLTLSLACAIVGYGLVLLASFVTLPVFRRDFACPGASLTEVCQIPASWQSAVIFGPMAGQIMGLFLSGWVVEKFGYKKTILAALSLLSGFTFVTFFAKSLPIFLVGSLLCGIPWGIFQTITTNYASDICPTAIRGYVTAWTNVCWIIGQLGASIVLQVLVKNSTELSYKLPLGLQWAFPLPLFVLAIIAQESPWWLVRHNKMEEARLALSKLVSKKYIPAGYSVDDHLDLIIETNQNNINSSDNGVGYIDCFRRGNLRRTEITFVFWTIQNACGTALMQWSAYFFVEAGLTQEKAFMMQIMQYVVGFVGFCGSWAFIGLYGRRTIELTGLALLCLVLCSVGTVASVQISIETSGWVKSGLLLAFTFVYGSSVGPITYTAVSEISSTRLRSKTMNIGCIGYLSFGVFNSIITPFQLNATAWNWGAKTAWFWGGSCFLCYIYVYFRVPELKGRTFGEIDWLFANGISARNFAKTTVPLFEIGEAGIVQQSQDADSVDSAPHLPSPVRVAPSSAEV</sequence>
<dbReference type="SUPFAM" id="SSF103473">
    <property type="entry name" value="MFS general substrate transporter"/>
    <property type="match status" value="1"/>
</dbReference>
<keyword evidence="6 9" id="KW-0472">Membrane</keyword>
<feature type="transmembrane region" description="Helical" evidence="9">
    <location>
        <begin position="112"/>
        <end position="132"/>
    </location>
</feature>
<dbReference type="GO" id="GO:0016020">
    <property type="term" value="C:membrane"/>
    <property type="evidence" value="ECO:0007669"/>
    <property type="project" value="UniProtKB-SubCell"/>
</dbReference>
<feature type="region of interest" description="Disordered" evidence="8">
    <location>
        <begin position="557"/>
        <end position="578"/>
    </location>
</feature>
<evidence type="ECO:0000259" key="10">
    <source>
        <dbReference type="PROSITE" id="PS50850"/>
    </source>
</evidence>
<dbReference type="Gene3D" id="1.20.1250.20">
    <property type="entry name" value="MFS general substrate transporter like domains"/>
    <property type="match status" value="1"/>
</dbReference>
<feature type="transmembrane region" description="Helical" evidence="9">
    <location>
        <begin position="69"/>
        <end position="92"/>
    </location>
</feature>
<dbReference type="NCBIfam" id="TIGR00879">
    <property type="entry name" value="SP"/>
    <property type="match status" value="1"/>
</dbReference>
<dbReference type="eggNOG" id="KOG0254">
    <property type="taxonomic scope" value="Eukaryota"/>
</dbReference>
<dbReference type="InterPro" id="IPR005828">
    <property type="entry name" value="MFS_sugar_transport-like"/>
</dbReference>
<dbReference type="FunFam" id="1.20.1250.20:FF:000078">
    <property type="entry name" value="MFS maltose transporter, putative"/>
    <property type="match status" value="1"/>
</dbReference>
<dbReference type="Pfam" id="PF00083">
    <property type="entry name" value="Sugar_tr"/>
    <property type="match status" value="1"/>
</dbReference>
<feature type="transmembrane region" description="Helical" evidence="9">
    <location>
        <begin position="168"/>
        <end position="190"/>
    </location>
</feature>
<protein>
    <recommendedName>
        <fullName evidence="10">Major facilitator superfamily (MFS) profile domain-containing protein</fullName>
    </recommendedName>
</protein>
<dbReference type="OrthoDB" id="4142200at2759"/>
<name>A0A177AJ00_9PEZI</name>
<feature type="transmembrane region" description="Helical" evidence="9">
    <location>
        <begin position="327"/>
        <end position="345"/>
    </location>
</feature>
<proteinExistence type="inferred from homology"/>
<feature type="transmembrane region" description="Helical" evidence="9">
    <location>
        <begin position="202"/>
        <end position="221"/>
    </location>
</feature>
<dbReference type="RefSeq" id="XP_024327332.1">
    <property type="nucleotide sequence ID" value="XM_024465050.1"/>
</dbReference>
<feature type="transmembrane region" description="Helical" evidence="9">
    <location>
        <begin position="492"/>
        <end position="508"/>
    </location>
</feature>
<dbReference type="VEuPathDB" id="FungiDB:GMDG_02461"/>
<accession>A0A177AJ00</accession>
<dbReference type="Proteomes" id="UP000077154">
    <property type="component" value="Unassembled WGS sequence"/>
</dbReference>
<dbReference type="EMBL" id="KV441388">
    <property type="protein sequence ID" value="OAF62058.1"/>
    <property type="molecule type" value="Genomic_DNA"/>
</dbReference>
<evidence type="ECO:0000313" key="11">
    <source>
        <dbReference type="EMBL" id="OAF62058.1"/>
    </source>
</evidence>
<organism evidence="11">
    <name type="scientific">Pseudogymnoascus destructans</name>
    <dbReference type="NCBI Taxonomy" id="655981"/>
    <lineage>
        <taxon>Eukaryota</taxon>
        <taxon>Fungi</taxon>
        <taxon>Dikarya</taxon>
        <taxon>Ascomycota</taxon>
        <taxon>Pezizomycotina</taxon>
        <taxon>Leotiomycetes</taxon>
        <taxon>Thelebolales</taxon>
        <taxon>Thelebolaceae</taxon>
        <taxon>Pseudogymnoascus</taxon>
    </lineage>
</organism>
<dbReference type="GeneID" id="36284461"/>
<feature type="domain" description="Major facilitator superfamily (MFS) profile" evidence="10">
    <location>
        <begin position="65"/>
        <end position="514"/>
    </location>
</feature>
<keyword evidence="3 7" id="KW-0813">Transport</keyword>
<feature type="region of interest" description="Disordered" evidence="8">
    <location>
        <begin position="1"/>
        <end position="39"/>
    </location>
</feature>
<keyword evidence="4 9" id="KW-0812">Transmembrane</keyword>
<evidence type="ECO:0000256" key="3">
    <source>
        <dbReference type="ARBA" id="ARBA00022448"/>
    </source>
</evidence>
<keyword evidence="5 9" id="KW-1133">Transmembrane helix</keyword>
<dbReference type="PANTHER" id="PTHR48022">
    <property type="entry name" value="PLASTIDIC GLUCOSE TRANSPORTER 4"/>
    <property type="match status" value="1"/>
</dbReference>
<feature type="transmembrane region" description="Helical" evidence="9">
    <location>
        <begin position="392"/>
        <end position="413"/>
    </location>
</feature>
<evidence type="ECO:0000256" key="7">
    <source>
        <dbReference type="RuleBase" id="RU003346"/>
    </source>
</evidence>
<evidence type="ECO:0000256" key="4">
    <source>
        <dbReference type="ARBA" id="ARBA00022692"/>
    </source>
</evidence>
<feature type="transmembrane region" description="Helical" evidence="9">
    <location>
        <begin position="241"/>
        <end position="262"/>
    </location>
</feature>
<reference evidence="11" key="1">
    <citation type="submission" date="2016-03" db="EMBL/GenBank/DDBJ databases">
        <title>Updated assembly of Pseudogymnoascus destructans, the fungus causing white-nose syndrome of bats.</title>
        <authorList>
            <person name="Palmer J.M."/>
            <person name="Drees K.P."/>
            <person name="Foster J.T."/>
            <person name="Lindner D.L."/>
        </authorList>
    </citation>
    <scope>NUCLEOTIDE SEQUENCE [LARGE SCALE GENOMIC DNA]</scope>
    <source>
        <strain evidence="11">20631-21</strain>
    </source>
</reference>
<feature type="compositionally biased region" description="Polar residues" evidence="8">
    <location>
        <begin position="1"/>
        <end position="13"/>
    </location>
</feature>
<dbReference type="InterPro" id="IPR020846">
    <property type="entry name" value="MFS_dom"/>
</dbReference>
<dbReference type="PROSITE" id="PS50850">
    <property type="entry name" value="MFS"/>
    <property type="match status" value="1"/>
</dbReference>
<dbReference type="InterPro" id="IPR003663">
    <property type="entry name" value="Sugar/inositol_transpt"/>
</dbReference>
<comment type="subcellular location">
    <subcellularLocation>
        <location evidence="1">Membrane</location>
        <topology evidence="1">Multi-pass membrane protein</topology>
    </subcellularLocation>
</comment>
<dbReference type="AlphaFoldDB" id="A0A177AJ00"/>
<dbReference type="PANTHER" id="PTHR48022:SF5">
    <property type="entry name" value="ALPHA-GLUCOSIDES PERMEASE MPH2-RELATED"/>
    <property type="match status" value="1"/>
</dbReference>
<evidence type="ECO:0000256" key="8">
    <source>
        <dbReference type="SAM" id="MobiDB-lite"/>
    </source>
</evidence>